<feature type="domain" description="Spore coat protein U/FanG" evidence="2">
    <location>
        <begin position="27"/>
        <end position="167"/>
    </location>
</feature>
<evidence type="ECO:0000313" key="3">
    <source>
        <dbReference type="EMBL" id="ONN54326.1"/>
    </source>
</evidence>
<organism evidence="3 4">
    <name type="scientific">Acinetobacter genomosp. 33YU</name>
    <dbReference type="NCBI Taxonomy" id="1675530"/>
    <lineage>
        <taxon>Bacteria</taxon>
        <taxon>Pseudomonadati</taxon>
        <taxon>Pseudomonadota</taxon>
        <taxon>Gammaproteobacteria</taxon>
        <taxon>Moraxellales</taxon>
        <taxon>Moraxellaceae</taxon>
        <taxon>Acinetobacter</taxon>
    </lineage>
</organism>
<protein>
    <submittedName>
        <fullName evidence="3">Protein CsuB</fullName>
    </submittedName>
</protein>
<gene>
    <name evidence="3" type="ORF">AC058_11195</name>
</gene>
<dbReference type="InterPro" id="IPR007893">
    <property type="entry name" value="Spore_coat_U/FanG"/>
</dbReference>
<dbReference type="InterPro" id="IPR053167">
    <property type="entry name" value="Spore_coat_component"/>
</dbReference>
<reference evidence="3 4" key="1">
    <citation type="submission" date="2015-07" db="EMBL/GenBank/DDBJ databases">
        <title>Acinetobacter yuneri, a novel member of Acinetobacter calcoaceticus-Acinetobacter baumannii complex isolated from clinical specimen.</title>
        <authorList>
            <person name="Yu Y."/>
        </authorList>
    </citation>
    <scope>NUCLEOTIDE SEQUENCE [LARGE SCALE GENOMIC DNA]</scope>
    <source>
        <strain evidence="3 4">A362</strain>
    </source>
</reference>
<sequence length="171" mass="19146">MKYFCLKAILLLSVSQCIYAADPQLSSSFKVQAKIENGCSIDNIEQSINFGQYSALSKDKVVSNIINSKDSWNIRCTENLPVSISIDGGENLNNNIRRMKNSSSNYLSYKLYNSSNLTTEYIVGNKYLLPTTTPTNRLVNFEIYGVVDLGNNNESHTAGIYKDTVSIMITW</sequence>
<evidence type="ECO:0000259" key="2">
    <source>
        <dbReference type="Pfam" id="PF05229"/>
    </source>
</evidence>
<dbReference type="EMBL" id="LFZS01000007">
    <property type="protein sequence ID" value="ONN54326.1"/>
    <property type="molecule type" value="Genomic_DNA"/>
</dbReference>
<feature type="chain" id="PRO_5010692966" evidence="1">
    <location>
        <begin position="21"/>
        <end position="171"/>
    </location>
</feature>
<name>A0A1V2UWR1_9GAMM</name>
<feature type="signal peptide" evidence="1">
    <location>
        <begin position="1"/>
        <end position="20"/>
    </location>
</feature>
<keyword evidence="1" id="KW-0732">Signal</keyword>
<evidence type="ECO:0000313" key="4">
    <source>
        <dbReference type="Proteomes" id="UP000189376"/>
    </source>
</evidence>
<proteinExistence type="predicted"/>
<dbReference type="RefSeq" id="WP_019458410.1">
    <property type="nucleotide sequence ID" value="NZ_LFZS01000007.1"/>
</dbReference>
<dbReference type="Pfam" id="PF05229">
    <property type="entry name" value="SCPU"/>
    <property type="match status" value="1"/>
</dbReference>
<comment type="caution">
    <text evidence="3">The sequence shown here is derived from an EMBL/GenBank/DDBJ whole genome shotgun (WGS) entry which is preliminary data.</text>
</comment>
<dbReference type="AlphaFoldDB" id="A0A1V2UWR1"/>
<accession>A0A1V2UWR1</accession>
<dbReference type="Proteomes" id="UP000189376">
    <property type="component" value="Unassembled WGS sequence"/>
</dbReference>
<evidence type="ECO:0000256" key="1">
    <source>
        <dbReference type="SAM" id="SignalP"/>
    </source>
</evidence>
<dbReference type="PANTHER" id="PTHR37089:SF1">
    <property type="entry name" value="MEMBRANE PROTEIN"/>
    <property type="match status" value="1"/>
</dbReference>
<dbReference type="PANTHER" id="PTHR37089">
    <property type="entry name" value="PROTEIN U-RELATED"/>
    <property type="match status" value="1"/>
</dbReference>
<keyword evidence="4" id="KW-1185">Reference proteome</keyword>